<comment type="caution">
    <text evidence="8">The sequence shown here is derived from an EMBL/GenBank/DDBJ whole genome shotgun (WGS) entry which is preliminary data.</text>
</comment>
<keyword evidence="4 6" id="KW-0418">Kinase</keyword>
<dbReference type="CDD" id="cd01167">
    <property type="entry name" value="bac_FRK"/>
    <property type="match status" value="1"/>
</dbReference>
<dbReference type="InterPro" id="IPR002139">
    <property type="entry name" value="Ribo/fructo_kinase"/>
</dbReference>
<evidence type="ECO:0000256" key="1">
    <source>
        <dbReference type="ARBA" id="ARBA00010688"/>
    </source>
</evidence>
<dbReference type="InterPro" id="IPR029056">
    <property type="entry name" value="Ribokinase-like"/>
</dbReference>
<dbReference type="InterPro" id="IPR050306">
    <property type="entry name" value="PfkB_Carbo_kinase"/>
</dbReference>
<evidence type="ECO:0000313" key="8">
    <source>
        <dbReference type="EMBL" id="GHO90702.1"/>
    </source>
</evidence>
<feature type="domain" description="Carbohydrate kinase PfkB" evidence="7">
    <location>
        <begin position="1"/>
        <end position="321"/>
    </location>
</feature>
<dbReference type="InterPro" id="IPR002173">
    <property type="entry name" value="Carboh/pur_kinase_PfkB_CS"/>
</dbReference>
<protein>
    <submittedName>
        <fullName evidence="8">Fructokinase</fullName>
    </submittedName>
</protein>
<dbReference type="Proteomes" id="UP000597444">
    <property type="component" value="Unassembled WGS sequence"/>
</dbReference>
<accession>A0A8J3IFN6</accession>
<evidence type="ECO:0000259" key="7">
    <source>
        <dbReference type="Pfam" id="PF00294"/>
    </source>
</evidence>
<keyword evidence="2 6" id="KW-0808">Transferase</keyword>
<keyword evidence="9" id="KW-1185">Reference proteome</keyword>
<dbReference type="PANTHER" id="PTHR43085:SF1">
    <property type="entry name" value="PSEUDOURIDINE KINASE-RELATED"/>
    <property type="match status" value="1"/>
</dbReference>
<reference evidence="8" key="1">
    <citation type="submission" date="2020-10" db="EMBL/GenBank/DDBJ databases">
        <title>Taxonomic study of unclassified bacteria belonging to the class Ktedonobacteria.</title>
        <authorList>
            <person name="Yabe S."/>
            <person name="Wang C.M."/>
            <person name="Zheng Y."/>
            <person name="Sakai Y."/>
            <person name="Cavaletti L."/>
            <person name="Monciardini P."/>
            <person name="Donadio S."/>
        </authorList>
    </citation>
    <scope>NUCLEOTIDE SEQUENCE</scope>
    <source>
        <strain evidence="8">ID150040</strain>
    </source>
</reference>
<gene>
    <name evidence="8" type="ORF">KSF_007500</name>
</gene>
<keyword evidence="5" id="KW-0067">ATP-binding</keyword>
<evidence type="ECO:0000313" key="9">
    <source>
        <dbReference type="Proteomes" id="UP000597444"/>
    </source>
</evidence>
<dbReference type="EMBL" id="BNJK01000001">
    <property type="protein sequence ID" value="GHO90702.1"/>
    <property type="molecule type" value="Genomic_DNA"/>
</dbReference>
<dbReference type="PROSITE" id="PS00584">
    <property type="entry name" value="PFKB_KINASES_2"/>
    <property type="match status" value="1"/>
</dbReference>
<evidence type="ECO:0000256" key="3">
    <source>
        <dbReference type="ARBA" id="ARBA00022741"/>
    </source>
</evidence>
<dbReference type="RefSeq" id="WP_220201649.1">
    <property type="nucleotide sequence ID" value="NZ_BNJK01000001.1"/>
</dbReference>
<dbReference type="Gene3D" id="3.40.1190.20">
    <property type="match status" value="1"/>
</dbReference>
<evidence type="ECO:0000256" key="6">
    <source>
        <dbReference type="RuleBase" id="RU003704"/>
    </source>
</evidence>
<dbReference type="PANTHER" id="PTHR43085">
    <property type="entry name" value="HEXOKINASE FAMILY MEMBER"/>
    <property type="match status" value="1"/>
</dbReference>
<dbReference type="GO" id="GO:0008865">
    <property type="term" value="F:fructokinase activity"/>
    <property type="evidence" value="ECO:0007669"/>
    <property type="project" value="UniProtKB-ARBA"/>
</dbReference>
<keyword evidence="3" id="KW-0547">Nucleotide-binding</keyword>
<name>A0A8J3IFN6_9CHLR</name>
<dbReference type="InterPro" id="IPR011611">
    <property type="entry name" value="PfkB_dom"/>
</dbReference>
<dbReference type="PRINTS" id="PR00990">
    <property type="entry name" value="RIBOKINASE"/>
</dbReference>
<sequence>MKHIISLGELLIDFIPMKQVQLEEACYVPHAGGAAANVAVAIARLGGLVRFIGAFSEDQFGQLLIQKLVDNNVDVGYSHLVREVPTTVALVTLYPDGQRHFTFFREQTADSQLRAEGLNWDAWNDVAVCHVGGVLLSTEPGRSATLAAIEHTHQVGSLVSFDVNIRPTLWDSSSAIRNIIMNVTEQVDILKLSIEEAEFLIANKEEFASNALELSKLKKLGEAFLEKGPDFVIITLGSRGALLFTHKHQIEVPAMQVAPIDTTGAGDAFMGAILYQLVQQGINTPEDLLTLSEYEISNLGKLASLVAGLSCTRYGGCSSFPYMHEICSVMDAQKKASISSADQG</sequence>
<evidence type="ECO:0000256" key="2">
    <source>
        <dbReference type="ARBA" id="ARBA00022679"/>
    </source>
</evidence>
<dbReference type="Pfam" id="PF00294">
    <property type="entry name" value="PfkB"/>
    <property type="match status" value="1"/>
</dbReference>
<evidence type="ECO:0000256" key="4">
    <source>
        <dbReference type="ARBA" id="ARBA00022777"/>
    </source>
</evidence>
<dbReference type="GO" id="GO:0006000">
    <property type="term" value="P:fructose metabolic process"/>
    <property type="evidence" value="ECO:0007669"/>
    <property type="project" value="UniProtKB-ARBA"/>
</dbReference>
<dbReference type="GO" id="GO:0005524">
    <property type="term" value="F:ATP binding"/>
    <property type="evidence" value="ECO:0007669"/>
    <property type="project" value="UniProtKB-KW"/>
</dbReference>
<comment type="similarity">
    <text evidence="1 6">Belongs to the carbohydrate kinase PfkB family.</text>
</comment>
<organism evidence="8 9">
    <name type="scientific">Reticulibacter mediterranei</name>
    <dbReference type="NCBI Taxonomy" id="2778369"/>
    <lineage>
        <taxon>Bacteria</taxon>
        <taxon>Bacillati</taxon>
        <taxon>Chloroflexota</taxon>
        <taxon>Ktedonobacteria</taxon>
        <taxon>Ktedonobacterales</taxon>
        <taxon>Reticulibacteraceae</taxon>
        <taxon>Reticulibacter</taxon>
    </lineage>
</organism>
<dbReference type="AlphaFoldDB" id="A0A8J3IFN6"/>
<evidence type="ECO:0000256" key="5">
    <source>
        <dbReference type="ARBA" id="ARBA00022840"/>
    </source>
</evidence>
<proteinExistence type="inferred from homology"/>
<dbReference type="SUPFAM" id="SSF53613">
    <property type="entry name" value="Ribokinase-like"/>
    <property type="match status" value="1"/>
</dbReference>